<evidence type="ECO:0000313" key="17">
    <source>
        <dbReference type="Proteomes" id="UP000676409"/>
    </source>
</evidence>
<evidence type="ECO:0000256" key="8">
    <source>
        <dbReference type="ARBA" id="ARBA00023136"/>
    </source>
</evidence>
<organism evidence="16 17">
    <name type="scientific">Phenylobacterium montanum</name>
    <dbReference type="NCBI Taxonomy" id="2823693"/>
    <lineage>
        <taxon>Bacteria</taxon>
        <taxon>Pseudomonadati</taxon>
        <taxon>Pseudomonadota</taxon>
        <taxon>Alphaproteobacteria</taxon>
        <taxon>Caulobacterales</taxon>
        <taxon>Caulobacteraceae</taxon>
        <taxon>Phenylobacterium</taxon>
    </lineage>
</organism>
<evidence type="ECO:0000256" key="9">
    <source>
        <dbReference type="ARBA" id="ARBA00023310"/>
    </source>
</evidence>
<protein>
    <recommendedName>
        <fullName evidence="13">ATP synthase subunit b</fullName>
    </recommendedName>
    <alternativeName>
        <fullName evidence="13">ATP synthase F(0) sector subunit b</fullName>
    </alternativeName>
    <alternativeName>
        <fullName evidence="13">ATPase subunit I</fullName>
    </alternativeName>
    <alternativeName>
        <fullName evidence="13">F-type ATPase subunit b</fullName>
        <shortName evidence="13">F-ATPase subunit b</shortName>
    </alternativeName>
</protein>
<evidence type="ECO:0000256" key="4">
    <source>
        <dbReference type="ARBA" id="ARBA00022692"/>
    </source>
</evidence>
<name>A0A975IYX0_9CAUL</name>
<keyword evidence="2 13" id="KW-0813">Transport</keyword>
<keyword evidence="17" id="KW-1185">Reference proteome</keyword>
<dbReference type="GO" id="GO:0046933">
    <property type="term" value="F:proton-transporting ATP synthase activity, rotational mechanism"/>
    <property type="evidence" value="ECO:0007669"/>
    <property type="project" value="UniProtKB-UniRule"/>
</dbReference>
<dbReference type="GO" id="GO:0012505">
    <property type="term" value="C:endomembrane system"/>
    <property type="evidence" value="ECO:0007669"/>
    <property type="project" value="UniProtKB-SubCell"/>
</dbReference>
<keyword evidence="5 13" id="KW-0375">Hydrogen ion transport</keyword>
<proteinExistence type="inferred from homology"/>
<comment type="similarity">
    <text evidence="1 13 14">Belongs to the ATPase B chain family.</text>
</comment>
<dbReference type="GO" id="GO:0005886">
    <property type="term" value="C:plasma membrane"/>
    <property type="evidence" value="ECO:0007669"/>
    <property type="project" value="UniProtKB-SubCell"/>
</dbReference>
<dbReference type="CDD" id="cd06503">
    <property type="entry name" value="ATP-synt_Fo_b"/>
    <property type="match status" value="1"/>
</dbReference>
<dbReference type="InterPro" id="IPR050059">
    <property type="entry name" value="ATP_synthase_B_chain"/>
</dbReference>
<reference evidence="16" key="1">
    <citation type="submission" date="2021-04" db="EMBL/GenBank/DDBJ databases">
        <title>The complete genome sequence of Caulobacter sp. S6.</title>
        <authorList>
            <person name="Tang Y."/>
            <person name="Ouyang W."/>
            <person name="Liu Q."/>
            <person name="Huang B."/>
            <person name="Guo Z."/>
            <person name="Lei P."/>
        </authorList>
    </citation>
    <scope>NUCLEOTIDE SEQUENCE</scope>
    <source>
        <strain evidence="16">S6</strain>
    </source>
</reference>
<dbReference type="InterPro" id="IPR002146">
    <property type="entry name" value="ATP_synth_b/b'su_bac/chlpt"/>
</dbReference>
<feature type="coiled-coil region" evidence="15">
    <location>
        <begin position="29"/>
        <end position="132"/>
    </location>
</feature>
<dbReference type="RefSeq" id="WP_211940933.1">
    <property type="nucleotide sequence ID" value="NZ_CP073078.1"/>
</dbReference>
<comment type="function">
    <text evidence="10 13">F(1)F(0) ATP synthase produces ATP from ADP in the presence of a proton or sodium gradient. F-type ATPases consist of two structural domains, F(1) containing the extramembraneous catalytic core and F(0) containing the membrane proton channel, linked together by a central stalk and a peripheral stalk. During catalysis, ATP synthesis in the catalytic domain of F(1) is coupled via a rotary mechanism of the central stalk subunits to proton translocation.</text>
</comment>
<evidence type="ECO:0000256" key="1">
    <source>
        <dbReference type="ARBA" id="ARBA00005513"/>
    </source>
</evidence>
<accession>A0A975IYX0</accession>
<dbReference type="Proteomes" id="UP000676409">
    <property type="component" value="Chromosome"/>
</dbReference>
<dbReference type="NCBIfam" id="NF011045">
    <property type="entry name" value="PRK14475.1"/>
    <property type="match status" value="1"/>
</dbReference>
<keyword evidence="13" id="KW-1003">Cell membrane</keyword>
<evidence type="ECO:0000256" key="3">
    <source>
        <dbReference type="ARBA" id="ARBA00022547"/>
    </source>
</evidence>
<dbReference type="Pfam" id="PF00430">
    <property type="entry name" value="ATP-synt_B"/>
    <property type="match status" value="1"/>
</dbReference>
<evidence type="ECO:0000256" key="5">
    <source>
        <dbReference type="ARBA" id="ARBA00022781"/>
    </source>
</evidence>
<keyword evidence="6 13" id="KW-1133">Transmembrane helix</keyword>
<dbReference type="HAMAP" id="MF_01398">
    <property type="entry name" value="ATP_synth_b_bprime"/>
    <property type="match status" value="1"/>
</dbReference>
<evidence type="ECO:0000256" key="12">
    <source>
        <dbReference type="ARBA" id="ARBA00037847"/>
    </source>
</evidence>
<keyword evidence="9 13" id="KW-0066">ATP synthesis</keyword>
<comment type="subunit">
    <text evidence="13">F-type ATPases have 2 components, F(1) - the catalytic core - and F(0) - the membrane proton channel. F(1) has five subunits: alpha(3), beta(3), gamma(1), delta(1), epsilon(1). F(0) has three main subunits: a(1), b(2) and c(10-14). The alpha and beta chains form an alternating ring which encloses part of the gamma chain. F(1) is attached to F(0) by a central stalk formed by the gamma and epsilon chains, while a peripheral stalk is formed by the delta and b chains.</text>
</comment>
<evidence type="ECO:0000256" key="10">
    <source>
        <dbReference type="ARBA" id="ARBA00025198"/>
    </source>
</evidence>
<evidence type="ECO:0000313" key="16">
    <source>
        <dbReference type="EMBL" id="QUD90886.1"/>
    </source>
</evidence>
<keyword evidence="4 13" id="KW-0812">Transmembrane</keyword>
<comment type="subcellular location">
    <subcellularLocation>
        <location evidence="13">Cell membrane</location>
        <topology evidence="13">Single-pass membrane protein</topology>
    </subcellularLocation>
    <subcellularLocation>
        <location evidence="12">Endomembrane system</location>
        <topology evidence="12">Single-pass membrane protein</topology>
    </subcellularLocation>
</comment>
<dbReference type="KEGG" id="caul:KCG34_22215"/>
<evidence type="ECO:0000256" key="14">
    <source>
        <dbReference type="RuleBase" id="RU003848"/>
    </source>
</evidence>
<dbReference type="PANTHER" id="PTHR33445:SF1">
    <property type="entry name" value="ATP SYNTHASE SUBUNIT B"/>
    <property type="match status" value="1"/>
</dbReference>
<evidence type="ECO:0000256" key="11">
    <source>
        <dbReference type="ARBA" id="ARBA00025614"/>
    </source>
</evidence>
<sequence>MSEPEFWVLAGLVVLVVALVRAKVPGMAAKALDDRAAKVQAELDEALRLRQEAQALLAQIKAQREHTEHLAAEMLANAEAEAKRFSEEAKAKLEDQIKRRQALAERKIANAQAQAETEVKAAAAELAAQIAESVLTSRLKGLKSDPLVDRAVEQMANKLQ</sequence>
<dbReference type="GO" id="GO:0046961">
    <property type="term" value="F:proton-transporting ATPase activity, rotational mechanism"/>
    <property type="evidence" value="ECO:0007669"/>
    <property type="project" value="TreeGrafter"/>
</dbReference>
<gene>
    <name evidence="13" type="primary">atpF</name>
    <name evidence="16" type="ORF">KCG34_22215</name>
</gene>
<keyword evidence="8 13" id="KW-0472">Membrane</keyword>
<evidence type="ECO:0000256" key="2">
    <source>
        <dbReference type="ARBA" id="ARBA00022448"/>
    </source>
</evidence>
<evidence type="ECO:0000256" key="15">
    <source>
        <dbReference type="SAM" id="Coils"/>
    </source>
</evidence>
<dbReference type="AlphaFoldDB" id="A0A975IYX0"/>
<comment type="function">
    <text evidence="11">Component of the F(0) channel, it forms part of the peripheral stalk, linking F(1) to F(0). The b'-subunit is a diverged and duplicated form of b found in plants and photosynthetic bacteria.</text>
</comment>
<evidence type="ECO:0000256" key="13">
    <source>
        <dbReference type="HAMAP-Rule" id="MF_01398"/>
    </source>
</evidence>
<dbReference type="PANTHER" id="PTHR33445">
    <property type="entry name" value="ATP SYNTHASE SUBUNIT B', CHLOROPLASTIC"/>
    <property type="match status" value="1"/>
</dbReference>
<dbReference type="GO" id="GO:0045259">
    <property type="term" value="C:proton-transporting ATP synthase complex"/>
    <property type="evidence" value="ECO:0007669"/>
    <property type="project" value="UniProtKB-KW"/>
</dbReference>
<keyword evidence="7 13" id="KW-0406">Ion transport</keyword>
<dbReference type="EMBL" id="CP073078">
    <property type="protein sequence ID" value="QUD90886.1"/>
    <property type="molecule type" value="Genomic_DNA"/>
</dbReference>
<evidence type="ECO:0000256" key="6">
    <source>
        <dbReference type="ARBA" id="ARBA00022989"/>
    </source>
</evidence>
<keyword evidence="3 13" id="KW-0138">CF(0)</keyword>
<evidence type="ECO:0000256" key="7">
    <source>
        <dbReference type="ARBA" id="ARBA00023065"/>
    </source>
</evidence>
<keyword evidence="15" id="KW-0175">Coiled coil</keyword>